<evidence type="ECO:0000256" key="1">
    <source>
        <dbReference type="SAM" id="Phobius"/>
    </source>
</evidence>
<accession>A0A034WFC6</accession>
<keyword evidence="1" id="KW-0812">Transmembrane</keyword>
<sequence length="148" mass="16370">MKLPQKEVECKIQTLPPSTEGAGGPESPEESSDLLIKMILDAFWKLWVQLKLLASFVMVDLGGYQLLDRLVQWSVRNPHKAICIFAAFLAFLLPFLLMLGIGLSTLLMTLTGFLVLEGVILTIIAMLLIGCLGSLILVVLFLKQLNRT</sequence>
<proteinExistence type="predicted"/>
<name>A0A034WFC6_BACDO</name>
<feature type="transmembrane region" description="Helical" evidence="1">
    <location>
        <begin position="119"/>
        <end position="142"/>
    </location>
</feature>
<reference evidence="2" key="1">
    <citation type="journal article" date="2014" name="BMC Genomics">
        <title>Characterizing the developmental transcriptome of the oriental fruit fly, Bactrocera dorsalis (Diptera: Tephritidae) through comparative genomic analysis with Drosophila melanogaster utilizing modENCODE datasets.</title>
        <authorList>
            <person name="Geib S.M."/>
            <person name="Calla B."/>
            <person name="Hall B."/>
            <person name="Hou S."/>
            <person name="Manoukis N.C."/>
        </authorList>
    </citation>
    <scope>NUCLEOTIDE SEQUENCE</scope>
    <source>
        <strain evidence="2">Punador</strain>
    </source>
</reference>
<organism evidence="2">
    <name type="scientific">Bactrocera dorsalis</name>
    <name type="common">Oriental fruit fly</name>
    <name type="synonym">Dacus dorsalis</name>
    <dbReference type="NCBI Taxonomy" id="27457"/>
    <lineage>
        <taxon>Eukaryota</taxon>
        <taxon>Metazoa</taxon>
        <taxon>Ecdysozoa</taxon>
        <taxon>Arthropoda</taxon>
        <taxon>Hexapoda</taxon>
        <taxon>Insecta</taxon>
        <taxon>Pterygota</taxon>
        <taxon>Neoptera</taxon>
        <taxon>Endopterygota</taxon>
        <taxon>Diptera</taxon>
        <taxon>Brachycera</taxon>
        <taxon>Muscomorpha</taxon>
        <taxon>Tephritoidea</taxon>
        <taxon>Tephritidae</taxon>
        <taxon>Bactrocera</taxon>
        <taxon>Bactrocera</taxon>
    </lineage>
</organism>
<dbReference type="EMBL" id="GAKP01006117">
    <property type="protein sequence ID" value="JAC52835.1"/>
    <property type="molecule type" value="Transcribed_RNA"/>
</dbReference>
<keyword evidence="1" id="KW-1133">Transmembrane helix</keyword>
<evidence type="ECO:0000313" key="2">
    <source>
        <dbReference type="EMBL" id="JAC52835.1"/>
    </source>
</evidence>
<dbReference type="AlphaFoldDB" id="A0A034WFC6"/>
<feature type="transmembrane region" description="Helical" evidence="1">
    <location>
        <begin position="82"/>
        <end position="107"/>
    </location>
</feature>
<protein>
    <submittedName>
        <fullName evidence="2">Uncharacterized protein</fullName>
    </submittedName>
</protein>
<dbReference type="Pfam" id="PF16015">
    <property type="entry name" value="Promethin"/>
    <property type="match status" value="1"/>
</dbReference>
<keyword evidence="1" id="KW-0472">Membrane</keyword>